<keyword evidence="2" id="KW-1185">Reference proteome</keyword>
<comment type="caution">
    <text evidence="1">The sequence shown here is derived from an EMBL/GenBank/DDBJ whole genome shotgun (WGS) entry which is preliminary data.</text>
</comment>
<protein>
    <submittedName>
        <fullName evidence="1">Uncharacterized protein</fullName>
    </submittedName>
</protein>
<dbReference type="Proteomes" id="UP001302120">
    <property type="component" value="Unassembled WGS sequence"/>
</dbReference>
<evidence type="ECO:0000313" key="1">
    <source>
        <dbReference type="EMBL" id="MEA5582765.1"/>
    </source>
</evidence>
<dbReference type="EMBL" id="JAYGHG010000028">
    <property type="protein sequence ID" value="MEA5582765.1"/>
    <property type="molecule type" value="Genomic_DNA"/>
</dbReference>
<organism evidence="1 2">
    <name type="scientific">Nodularia harveyana UHCC-0300</name>
    <dbReference type="NCBI Taxonomy" id="2974287"/>
    <lineage>
        <taxon>Bacteria</taxon>
        <taxon>Bacillati</taxon>
        <taxon>Cyanobacteriota</taxon>
        <taxon>Cyanophyceae</taxon>
        <taxon>Nostocales</taxon>
        <taxon>Nodulariaceae</taxon>
        <taxon>Nodularia</taxon>
    </lineage>
</organism>
<proteinExistence type="predicted"/>
<gene>
    <name evidence="1" type="ORF">VB620_15620</name>
</gene>
<reference evidence="1 2" key="1">
    <citation type="submission" date="2023-12" db="EMBL/GenBank/DDBJ databases">
        <title>Baltic Sea Cyanobacteria.</title>
        <authorList>
            <person name="Delbaje E."/>
            <person name="Fewer D.P."/>
            <person name="Shishido T.K."/>
        </authorList>
    </citation>
    <scope>NUCLEOTIDE SEQUENCE [LARGE SCALE GENOMIC DNA]</scope>
    <source>
        <strain evidence="1 2">UHCC-0300</strain>
    </source>
</reference>
<name>A0ABU5UI14_9CYAN</name>
<dbReference type="RefSeq" id="WP_323197077.1">
    <property type="nucleotide sequence ID" value="NZ_JAYGHG010000028.1"/>
</dbReference>
<accession>A0ABU5UI14</accession>
<sequence>MVTNISMSYGKDSDRLISLKCISYRHCPAVPISILRTVTFANLEN</sequence>
<evidence type="ECO:0000313" key="2">
    <source>
        <dbReference type="Proteomes" id="UP001302120"/>
    </source>
</evidence>